<comment type="caution">
    <text evidence="1">The sequence shown here is derived from an EMBL/GenBank/DDBJ whole genome shotgun (WGS) entry which is preliminary data.</text>
</comment>
<dbReference type="STRING" id="1849047.A0A3D8RLF2"/>
<organism evidence="1 2">
    <name type="scientific">Coleophoma cylindrospora</name>
    <dbReference type="NCBI Taxonomy" id="1849047"/>
    <lineage>
        <taxon>Eukaryota</taxon>
        <taxon>Fungi</taxon>
        <taxon>Dikarya</taxon>
        <taxon>Ascomycota</taxon>
        <taxon>Pezizomycotina</taxon>
        <taxon>Leotiomycetes</taxon>
        <taxon>Helotiales</taxon>
        <taxon>Dermateaceae</taxon>
        <taxon>Coleophoma</taxon>
    </lineage>
</organism>
<proteinExistence type="predicted"/>
<dbReference type="Pfam" id="PF09351">
    <property type="entry name" value="DUF1993"/>
    <property type="match status" value="2"/>
</dbReference>
<accession>A0A3D8RLF2</accession>
<dbReference type="PANTHER" id="PTHR36922:SF1">
    <property type="entry name" value="DUF1993 DOMAIN-CONTAINING PROTEIN"/>
    <property type="match status" value="1"/>
</dbReference>
<protein>
    <recommendedName>
        <fullName evidence="3">DUF1993 domain-containing protein</fullName>
    </recommendedName>
</protein>
<dbReference type="InterPro" id="IPR018531">
    <property type="entry name" value="DUF1993"/>
</dbReference>
<dbReference type="InterPro" id="IPR034660">
    <property type="entry name" value="DinB/YfiT-like"/>
</dbReference>
<dbReference type="Gene3D" id="1.20.120.450">
    <property type="entry name" value="dinb family like domain"/>
    <property type="match status" value="2"/>
</dbReference>
<reference evidence="1 2" key="1">
    <citation type="journal article" date="2018" name="IMA Fungus">
        <title>IMA Genome-F 9: Draft genome sequence of Annulohypoxylon stygium, Aspergillus mulundensis, Berkeleyomyces basicola (syn. Thielaviopsis basicola), Ceratocystis smalleyi, two Cercospora beticola strains, Coleophoma cylindrospora, Fusarium fracticaudum, Phialophora cf. hyalina, and Morchella septimelata.</title>
        <authorList>
            <person name="Wingfield B.D."/>
            <person name="Bills G.F."/>
            <person name="Dong Y."/>
            <person name="Huang W."/>
            <person name="Nel W.J."/>
            <person name="Swalarsk-Parry B.S."/>
            <person name="Vaghefi N."/>
            <person name="Wilken P.M."/>
            <person name="An Z."/>
            <person name="de Beer Z.W."/>
            <person name="De Vos L."/>
            <person name="Chen L."/>
            <person name="Duong T.A."/>
            <person name="Gao Y."/>
            <person name="Hammerbacher A."/>
            <person name="Kikkert J.R."/>
            <person name="Li Y."/>
            <person name="Li H."/>
            <person name="Li K."/>
            <person name="Li Q."/>
            <person name="Liu X."/>
            <person name="Ma X."/>
            <person name="Naidoo K."/>
            <person name="Pethybridge S.J."/>
            <person name="Sun J."/>
            <person name="Steenkamp E.T."/>
            <person name="van der Nest M.A."/>
            <person name="van Wyk S."/>
            <person name="Wingfield M.J."/>
            <person name="Xiong C."/>
            <person name="Yue Q."/>
            <person name="Zhang X."/>
        </authorList>
    </citation>
    <scope>NUCLEOTIDE SEQUENCE [LARGE SCALE GENOMIC DNA]</scope>
    <source>
        <strain evidence="1 2">BP6252</strain>
    </source>
</reference>
<evidence type="ECO:0008006" key="3">
    <source>
        <dbReference type="Google" id="ProtNLM"/>
    </source>
</evidence>
<dbReference type="SUPFAM" id="SSF109854">
    <property type="entry name" value="DinB/YfiT-like putative metalloenzymes"/>
    <property type="match status" value="2"/>
</dbReference>
<name>A0A3D8RLF2_9HELO</name>
<evidence type="ECO:0000313" key="1">
    <source>
        <dbReference type="EMBL" id="RDW74788.1"/>
    </source>
</evidence>
<evidence type="ECO:0000313" key="2">
    <source>
        <dbReference type="Proteomes" id="UP000256645"/>
    </source>
</evidence>
<dbReference type="PANTHER" id="PTHR36922">
    <property type="entry name" value="BLL2446 PROTEIN"/>
    <property type="match status" value="1"/>
</dbReference>
<dbReference type="OrthoDB" id="3724345at2759"/>
<gene>
    <name evidence="1" type="ORF">BP6252_05930</name>
</gene>
<dbReference type="AlphaFoldDB" id="A0A3D8RLF2"/>
<sequence length="202" mass="22547">MPFSLYEITVPVFIHGLKTLSHLLDVGTEQVKFDGESKLITSRLVEDQGDLVFQVQKASDAARLLVVRLVKFDGESKLITSRLVEDQGDLVFQVQKASDAARLLVVRLGKVESATFANDEATFEQLHARISETIKFLESVDPKQIDQAESDIIEWNGQKLIGSAYAVQFAIPNFYFHLTTAYSILRKDGVQIGKADFLGKKN</sequence>
<dbReference type="Proteomes" id="UP000256645">
    <property type="component" value="Unassembled WGS sequence"/>
</dbReference>
<keyword evidence="2" id="KW-1185">Reference proteome</keyword>
<dbReference type="EMBL" id="PDLM01000006">
    <property type="protein sequence ID" value="RDW74788.1"/>
    <property type="molecule type" value="Genomic_DNA"/>
</dbReference>